<dbReference type="PROSITE" id="PS01032">
    <property type="entry name" value="PPM_1"/>
    <property type="match status" value="1"/>
</dbReference>
<dbReference type="InterPro" id="IPR015655">
    <property type="entry name" value="PP2C"/>
</dbReference>
<evidence type="ECO:0000256" key="2">
    <source>
        <dbReference type="ARBA" id="ARBA00001946"/>
    </source>
</evidence>
<dbReference type="EC" id="3.1.3.16" evidence="4"/>
<evidence type="ECO:0000313" key="13">
    <source>
        <dbReference type="EMBL" id="KLO11478.1"/>
    </source>
</evidence>
<comment type="similarity">
    <text evidence="3 10">Belongs to the PP2C family.</text>
</comment>
<dbReference type="FunCoup" id="A0A0H2RPU8">
    <property type="interactions" value="894"/>
</dbReference>
<dbReference type="OrthoDB" id="10264738at2759"/>
<dbReference type="SMART" id="SM00332">
    <property type="entry name" value="PP2Cc"/>
    <property type="match status" value="1"/>
</dbReference>
<feature type="domain" description="PPM-type phosphatase" evidence="12">
    <location>
        <begin position="1"/>
        <end position="255"/>
    </location>
</feature>
<dbReference type="SUPFAM" id="SSF81606">
    <property type="entry name" value="PP2C-like"/>
    <property type="match status" value="1"/>
</dbReference>
<evidence type="ECO:0000256" key="10">
    <source>
        <dbReference type="RuleBase" id="RU003465"/>
    </source>
</evidence>
<evidence type="ECO:0000256" key="3">
    <source>
        <dbReference type="ARBA" id="ARBA00006702"/>
    </source>
</evidence>
<reference evidence="13 14" key="1">
    <citation type="submission" date="2015-04" db="EMBL/GenBank/DDBJ databases">
        <title>Complete genome sequence of Schizopora paradoxa KUC8140, a cosmopolitan wood degrader in East Asia.</title>
        <authorList>
            <consortium name="DOE Joint Genome Institute"/>
            <person name="Min B."/>
            <person name="Park H."/>
            <person name="Jang Y."/>
            <person name="Kim J.-J."/>
            <person name="Kim K.H."/>
            <person name="Pangilinan J."/>
            <person name="Lipzen A."/>
            <person name="Riley R."/>
            <person name="Grigoriev I.V."/>
            <person name="Spatafora J.W."/>
            <person name="Choi I.-G."/>
        </authorList>
    </citation>
    <scope>NUCLEOTIDE SEQUENCE [LARGE SCALE GENOMIC DNA]</scope>
    <source>
        <strain evidence="13 14">KUC8140</strain>
    </source>
</reference>
<keyword evidence="14" id="KW-1185">Reference proteome</keyword>
<dbReference type="STRING" id="27342.A0A0H2RPU8"/>
<keyword evidence="8" id="KW-0464">Manganese</keyword>
<dbReference type="AlphaFoldDB" id="A0A0H2RPU8"/>
<gene>
    <name evidence="13" type="ORF">SCHPADRAFT_942041</name>
</gene>
<accession>A0A0H2RPU8</accession>
<comment type="cofactor">
    <cofactor evidence="2">
        <name>Mg(2+)</name>
        <dbReference type="ChEBI" id="CHEBI:18420"/>
    </cofactor>
</comment>
<evidence type="ECO:0000256" key="4">
    <source>
        <dbReference type="ARBA" id="ARBA00013081"/>
    </source>
</evidence>
<dbReference type="InterPro" id="IPR001932">
    <property type="entry name" value="PPM-type_phosphatase-like_dom"/>
</dbReference>
<keyword evidence="7 10" id="KW-0904">Protein phosphatase</keyword>
<feature type="region of interest" description="Disordered" evidence="11">
    <location>
        <begin position="361"/>
        <end position="393"/>
    </location>
</feature>
<comment type="catalytic activity">
    <reaction evidence="9">
        <text>O-phospho-L-threonyl-[protein] + H2O = L-threonyl-[protein] + phosphate</text>
        <dbReference type="Rhea" id="RHEA:47004"/>
        <dbReference type="Rhea" id="RHEA-COMP:11060"/>
        <dbReference type="Rhea" id="RHEA-COMP:11605"/>
        <dbReference type="ChEBI" id="CHEBI:15377"/>
        <dbReference type="ChEBI" id="CHEBI:30013"/>
        <dbReference type="ChEBI" id="CHEBI:43474"/>
        <dbReference type="ChEBI" id="CHEBI:61977"/>
        <dbReference type="EC" id="3.1.3.16"/>
    </reaction>
    <physiologicalReaction direction="left-to-right" evidence="9">
        <dbReference type="Rhea" id="RHEA:47005"/>
    </physiologicalReaction>
</comment>
<dbReference type="Proteomes" id="UP000053477">
    <property type="component" value="Unassembled WGS sequence"/>
</dbReference>
<dbReference type="PROSITE" id="PS51746">
    <property type="entry name" value="PPM_2"/>
    <property type="match status" value="1"/>
</dbReference>
<dbReference type="InParanoid" id="A0A0H2RPU8"/>
<dbReference type="GO" id="GO:0046872">
    <property type="term" value="F:metal ion binding"/>
    <property type="evidence" value="ECO:0007669"/>
    <property type="project" value="UniProtKB-KW"/>
</dbReference>
<evidence type="ECO:0000259" key="12">
    <source>
        <dbReference type="PROSITE" id="PS51746"/>
    </source>
</evidence>
<evidence type="ECO:0000256" key="5">
    <source>
        <dbReference type="ARBA" id="ARBA00022723"/>
    </source>
</evidence>
<proteinExistence type="inferred from homology"/>
<comment type="cofactor">
    <cofactor evidence="1">
        <name>Mn(2+)</name>
        <dbReference type="ChEBI" id="CHEBI:29035"/>
    </cofactor>
</comment>
<dbReference type="Gene3D" id="3.60.40.10">
    <property type="entry name" value="PPM-type phosphatase domain"/>
    <property type="match status" value="1"/>
</dbReference>
<dbReference type="EMBL" id="KQ085999">
    <property type="protein sequence ID" value="KLO11478.1"/>
    <property type="molecule type" value="Genomic_DNA"/>
</dbReference>
<protein>
    <recommendedName>
        <fullName evidence="4">protein-serine/threonine phosphatase</fullName>
        <ecNumber evidence="4">3.1.3.16</ecNumber>
    </recommendedName>
</protein>
<dbReference type="InterPro" id="IPR000222">
    <property type="entry name" value="PP2C_BS"/>
</dbReference>
<feature type="region of interest" description="Disordered" evidence="11">
    <location>
        <begin position="417"/>
        <end position="550"/>
    </location>
</feature>
<evidence type="ECO:0000256" key="8">
    <source>
        <dbReference type="ARBA" id="ARBA00023211"/>
    </source>
</evidence>
<dbReference type="FunFam" id="3.60.40.10:FF:000016">
    <property type="entry name" value="Protein phosphatase 2C"/>
    <property type="match status" value="1"/>
</dbReference>
<feature type="compositionally biased region" description="Basic and acidic residues" evidence="11">
    <location>
        <begin position="539"/>
        <end position="550"/>
    </location>
</feature>
<evidence type="ECO:0000256" key="7">
    <source>
        <dbReference type="ARBA" id="ARBA00022912"/>
    </source>
</evidence>
<evidence type="ECO:0000256" key="1">
    <source>
        <dbReference type="ARBA" id="ARBA00001936"/>
    </source>
</evidence>
<keyword evidence="6 10" id="KW-0378">Hydrolase</keyword>
<organism evidence="13 14">
    <name type="scientific">Schizopora paradoxa</name>
    <dbReference type="NCBI Taxonomy" id="27342"/>
    <lineage>
        <taxon>Eukaryota</taxon>
        <taxon>Fungi</taxon>
        <taxon>Dikarya</taxon>
        <taxon>Basidiomycota</taxon>
        <taxon>Agaricomycotina</taxon>
        <taxon>Agaricomycetes</taxon>
        <taxon>Hymenochaetales</taxon>
        <taxon>Schizoporaceae</taxon>
        <taxon>Schizopora</taxon>
    </lineage>
</organism>
<evidence type="ECO:0000256" key="11">
    <source>
        <dbReference type="SAM" id="MobiDB-lite"/>
    </source>
</evidence>
<sequence length="550" mass="59973">MEDAHAIELKLDAEKDMSNAFFAVYDGHGGGTIARFSGENVHKRLQKEDDYQERQWGSALKKAFLGTDEDIRSDPAFFRDPSGCTAVAALVTDDKKIIVANAGDSRSVLSVKGEAKPLSFDHKPMNETEMQRIRKAGGYIEYGRVNGNLSLSRAIGDFQFKTNHQLTPEQQIITADPDITEHLMTEEDEFLIIACDGIWDCLTSQQAVSVVRSQIAQGKELSEVCEFICDHCLAPDTTSGAGVGCDNMTVMVVALLNGRTKQEWYDWIKERVEKGHGFETPTEPPQIYSVTRINAFKARRQAAEERNVNRDSDPLGGSTASTALKSSINFAQSVLGRGALGGGISFHPDKGIISDEGSLMFTNLDSDEDDSDEDEDVEMDSGEHQSFLASLGLRPPLNTEDVITNLRARLDAIEDGDTDTDLHISPVDESDEDNHDHPRFRDEDDDEELRRSEPDDEAQQAFGTGSGQHSQSDPPADSPDSDKQSGPPSPPDGAESSNTPRRRETPPPVSLPNGDASKARQLDSQPGGDAAPSVAKIEGLLDKSEDPVKA</sequence>
<dbReference type="PANTHER" id="PTHR13832">
    <property type="entry name" value="PROTEIN PHOSPHATASE 2C"/>
    <property type="match status" value="1"/>
</dbReference>
<dbReference type="Pfam" id="PF00481">
    <property type="entry name" value="PP2C"/>
    <property type="match status" value="1"/>
</dbReference>
<dbReference type="CDD" id="cd00143">
    <property type="entry name" value="PP2Cc"/>
    <property type="match status" value="1"/>
</dbReference>
<feature type="compositionally biased region" description="Basic and acidic residues" evidence="11">
    <location>
        <begin position="434"/>
        <end position="453"/>
    </location>
</feature>
<dbReference type="GO" id="GO:0004722">
    <property type="term" value="F:protein serine/threonine phosphatase activity"/>
    <property type="evidence" value="ECO:0007669"/>
    <property type="project" value="UniProtKB-EC"/>
</dbReference>
<evidence type="ECO:0000313" key="14">
    <source>
        <dbReference type="Proteomes" id="UP000053477"/>
    </source>
</evidence>
<name>A0A0H2RPU8_9AGAM</name>
<evidence type="ECO:0000256" key="6">
    <source>
        <dbReference type="ARBA" id="ARBA00022801"/>
    </source>
</evidence>
<feature type="compositionally biased region" description="Acidic residues" evidence="11">
    <location>
        <begin position="365"/>
        <end position="380"/>
    </location>
</feature>
<evidence type="ECO:0000256" key="9">
    <source>
        <dbReference type="ARBA" id="ARBA00048832"/>
    </source>
</evidence>
<dbReference type="PANTHER" id="PTHR13832:SF565">
    <property type="entry name" value="AT28366P-RELATED"/>
    <property type="match status" value="1"/>
</dbReference>
<keyword evidence="5" id="KW-0479">Metal-binding</keyword>
<dbReference type="InterPro" id="IPR036457">
    <property type="entry name" value="PPM-type-like_dom_sf"/>
</dbReference>